<protein>
    <submittedName>
        <fullName evidence="1">Conjugal pilus assembly protein TraF</fullName>
    </submittedName>
</protein>
<evidence type="ECO:0000313" key="2">
    <source>
        <dbReference type="Proteomes" id="UP000052237"/>
    </source>
</evidence>
<name>A0A0S4SVY7_CAMHY</name>
<proteinExistence type="predicted"/>
<dbReference type="Proteomes" id="UP000052237">
    <property type="component" value="Unassembled WGS sequence"/>
</dbReference>
<sequence>MKKSIIFLITYIFVGSISAKQFFGENKEGWFWYEANQHLEDIDKNRTLEDEKFISQIPLEDLNKLSAEEFKKTFEKVREIAVMKPTFENVQTMRIMQKFMTDQSMKFTKVFKYASLVDPDNNYNDIGEGGFSGSALRDKKELENKAKYLTNDIIFVTFVKDQTSDIAKKQIVKNLDFRKMNVDARTFEYTTLDDQELVNRLNLKSDIENYVFKKSTKDWIVIRKSLIDPSEFIKDFIFIEDNKDDILHNKNFLDETKKNLNIGDKNEKVDY</sequence>
<evidence type="ECO:0000313" key="1">
    <source>
        <dbReference type="EMBL" id="CUU89945.1"/>
    </source>
</evidence>
<dbReference type="InterPro" id="IPR039555">
    <property type="entry name" value="TraF/TrbB"/>
</dbReference>
<organism evidence="1 2">
    <name type="scientific">Campylobacter hyointestinalis subsp. hyointestinalis</name>
    <dbReference type="NCBI Taxonomy" id="91352"/>
    <lineage>
        <taxon>Bacteria</taxon>
        <taxon>Pseudomonadati</taxon>
        <taxon>Campylobacterota</taxon>
        <taxon>Epsilonproteobacteria</taxon>
        <taxon>Campylobacterales</taxon>
        <taxon>Campylobacteraceae</taxon>
        <taxon>Campylobacter</taxon>
    </lineage>
</organism>
<reference evidence="1 2" key="1">
    <citation type="submission" date="2015-11" db="EMBL/GenBank/DDBJ databases">
        <authorList>
            <consortium name="Pathogen Informatics"/>
        </authorList>
    </citation>
    <scope>NUCLEOTIDE SEQUENCE [LARGE SCALE GENOMIC DNA]</scope>
    <source>
        <strain evidence="1 2">006A-0059</strain>
    </source>
</reference>
<dbReference type="EMBL" id="FAVB01000007">
    <property type="protein sequence ID" value="CUU89945.1"/>
    <property type="molecule type" value="Genomic_DNA"/>
</dbReference>
<comment type="caution">
    <text evidence="1">The sequence shown here is derived from an EMBL/GenBank/DDBJ whole genome shotgun (WGS) entry which is preliminary data.</text>
</comment>
<dbReference type="Pfam" id="PF13728">
    <property type="entry name" value="TraF"/>
    <property type="match status" value="1"/>
</dbReference>
<dbReference type="RefSeq" id="WP_059435492.1">
    <property type="nucleotide sequence ID" value="NZ_FAVB01000007.1"/>
</dbReference>
<keyword evidence="2" id="KW-1185">Reference proteome</keyword>
<accession>A0A0S4SVY7</accession>
<gene>
    <name evidence="1" type="ORF">ERS686654_02047</name>
</gene>
<dbReference type="AlphaFoldDB" id="A0A0S4SVY7"/>